<proteinExistence type="predicted"/>
<sequence length="168" mass="18790">MTLAPQPIVQDRPPEPLAVSPDGIPDELKLRPQWVAWKYARSGEKWTKHPHDPRNERKASSTDLLTWSPFDKVFGAYETGEYSGVGFVFCSGDPYVGVDLDGCRDPRTGEIESWASEIIESLNSYAELSPSSRGVHVIVKGKVPTPIKRPRVEIYGIERFFTFTGQPA</sequence>
<name>A0A6J4RH96_9ACTN</name>
<protein>
    <recommendedName>
        <fullName evidence="3">DNA primase/polymerase bifunctional N-terminal domain-containing protein</fullName>
    </recommendedName>
</protein>
<dbReference type="AlphaFoldDB" id="A0A6J4RH96"/>
<evidence type="ECO:0008006" key="3">
    <source>
        <dbReference type="Google" id="ProtNLM"/>
    </source>
</evidence>
<evidence type="ECO:0000256" key="1">
    <source>
        <dbReference type="SAM" id="MobiDB-lite"/>
    </source>
</evidence>
<accession>A0A6J4RH96</accession>
<evidence type="ECO:0000313" key="2">
    <source>
        <dbReference type="EMBL" id="CAA9468818.1"/>
    </source>
</evidence>
<feature type="region of interest" description="Disordered" evidence="1">
    <location>
        <begin position="1"/>
        <end position="24"/>
    </location>
</feature>
<gene>
    <name evidence="2" type="ORF">AVDCRST_MAG02-3457</name>
</gene>
<organism evidence="2">
    <name type="scientific">uncultured Rubrobacteraceae bacterium</name>
    <dbReference type="NCBI Taxonomy" id="349277"/>
    <lineage>
        <taxon>Bacteria</taxon>
        <taxon>Bacillati</taxon>
        <taxon>Actinomycetota</taxon>
        <taxon>Rubrobacteria</taxon>
        <taxon>Rubrobacterales</taxon>
        <taxon>Rubrobacteraceae</taxon>
        <taxon>environmental samples</taxon>
    </lineage>
</organism>
<dbReference type="EMBL" id="CADCVH010000101">
    <property type="protein sequence ID" value="CAA9468818.1"/>
    <property type="molecule type" value="Genomic_DNA"/>
</dbReference>
<reference evidence="2" key="1">
    <citation type="submission" date="2020-02" db="EMBL/GenBank/DDBJ databases">
        <authorList>
            <person name="Meier V. D."/>
        </authorList>
    </citation>
    <scope>NUCLEOTIDE SEQUENCE</scope>
    <source>
        <strain evidence="2">AVDCRST_MAG02</strain>
    </source>
</reference>